<reference evidence="16 17" key="1">
    <citation type="submission" date="2013-11" db="EMBL/GenBank/DDBJ databases">
        <title>Genome sequencing of Stegodyphus mimosarum.</title>
        <authorList>
            <person name="Bechsgaard J."/>
        </authorList>
    </citation>
    <scope>NUCLEOTIDE SEQUENCE [LARGE SCALE GENOMIC DNA]</scope>
</reference>
<dbReference type="OMA" id="LHTIYYT"/>
<feature type="transmembrane region" description="Helical" evidence="11">
    <location>
        <begin position="430"/>
        <end position="450"/>
    </location>
</feature>
<evidence type="ECO:0000313" key="17">
    <source>
        <dbReference type="Proteomes" id="UP000054359"/>
    </source>
</evidence>
<keyword evidence="10" id="KW-0325">Glycoprotein</keyword>
<sequence>MKIELFALTLLFCILSCRGRPDGAPKSSCSTLLPVHRGNTPQRSSSPYTITAERSGNKIRVIISSPSGEPFQGFILQARSAKDRQKTIDGKFTQQNDISKAIDCFRGSQNTLTHSNTNGKREIITEWSPADEVDEDIIFRATVSESFSVFWTEIDSSPIRMGNNAGSSSKRKKEDSHTMYDNCFVSKGCLGYPPGCVNRGDCEVLLSYANDVDGIAFKMYGFLEPQTYMAMGLSTDSRMGDDAVTECFRQGSSVIARESWNNGKSNAANRELPREKYNAEFTNGLTSCSWTAKYIQESYGRRFDLANSTYYLLLAKGPMKNGKLSYHSGRLSTQEPVNFTGFDVVEGGVDASIKIHGTFMITAWVGFVSVGILLARHFKSAFENRTLCGVKIWFALHRSFMIVALIFVVIAFIVIFVYKGGWNYETRNPHAVLGCIATALGLFQPIMAAFRPAPDHPKRPIFNWLHWAVGNLAHIIAVITIFFAVSLESSGLKESFYWVMSVVVIVYVVFHLLFHVHAWTSGKKKNSEVKMLEMNAGRGNNNMQNNPQEKNSS</sequence>
<dbReference type="EMBL" id="KK116067">
    <property type="protein sequence ID" value="KFM66711.1"/>
    <property type="molecule type" value="Genomic_DNA"/>
</dbReference>
<evidence type="ECO:0000256" key="3">
    <source>
        <dbReference type="ARBA" id="ARBA00009195"/>
    </source>
</evidence>
<feature type="transmembrane region" description="Helical" evidence="11">
    <location>
        <begin position="359"/>
        <end position="378"/>
    </location>
</feature>
<dbReference type="CDD" id="cd09628">
    <property type="entry name" value="DOMON_SDR_2_like"/>
    <property type="match status" value="1"/>
</dbReference>
<evidence type="ECO:0000256" key="12">
    <source>
        <dbReference type="SAM" id="SignalP"/>
    </source>
</evidence>
<dbReference type="Gene3D" id="1.20.120.1770">
    <property type="match status" value="1"/>
</dbReference>
<dbReference type="Pfam" id="PF03351">
    <property type="entry name" value="DOMON"/>
    <property type="match status" value="1"/>
</dbReference>
<feature type="domain" description="Cytochrome b561" evidence="14">
    <location>
        <begin position="325"/>
        <end position="523"/>
    </location>
</feature>
<dbReference type="Gene3D" id="2.60.40.4060">
    <property type="entry name" value="Reeler domain"/>
    <property type="match status" value="1"/>
</dbReference>
<keyword evidence="8" id="KW-0408">Iron</keyword>
<feature type="transmembrane region" description="Helical" evidence="11">
    <location>
        <begin position="496"/>
        <end position="516"/>
    </location>
</feature>
<keyword evidence="9 11" id="KW-0472">Membrane</keyword>
<evidence type="ECO:0000256" key="9">
    <source>
        <dbReference type="ARBA" id="ARBA00023136"/>
    </source>
</evidence>
<dbReference type="InterPro" id="IPR005018">
    <property type="entry name" value="DOMON_domain"/>
</dbReference>
<evidence type="ECO:0000259" key="13">
    <source>
        <dbReference type="PROSITE" id="PS50836"/>
    </source>
</evidence>
<gene>
    <name evidence="16" type="ORF">X975_07072</name>
</gene>
<comment type="cofactor">
    <cofactor evidence="1">
        <name>heme b</name>
        <dbReference type="ChEBI" id="CHEBI:60344"/>
    </cofactor>
</comment>
<dbReference type="InterPro" id="IPR006593">
    <property type="entry name" value="Cyt_b561/ferric_Rdtase_TM"/>
</dbReference>
<dbReference type="PROSITE" id="PS50939">
    <property type="entry name" value="CYTOCHROME_B561"/>
    <property type="match status" value="1"/>
</dbReference>
<comment type="similarity">
    <text evidence="3">Belongs to the FRRS1 family.</text>
</comment>
<evidence type="ECO:0000259" key="15">
    <source>
        <dbReference type="PROSITE" id="PS51019"/>
    </source>
</evidence>
<dbReference type="Pfam" id="PF02014">
    <property type="entry name" value="Reeler"/>
    <property type="match status" value="1"/>
</dbReference>
<keyword evidence="17" id="KW-1185">Reference proteome</keyword>
<proteinExistence type="inferred from homology"/>
<evidence type="ECO:0000256" key="2">
    <source>
        <dbReference type="ARBA" id="ARBA00004141"/>
    </source>
</evidence>
<dbReference type="PROSITE" id="PS50836">
    <property type="entry name" value="DOMON"/>
    <property type="match status" value="1"/>
</dbReference>
<evidence type="ECO:0000256" key="11">
    <source>
        <dbReference type="SAM" id="Phobius"/>
    </source>
</evidence>
<dbReference type="SMART" id="SM00665">
    <property type="entry name" value="B561"/>
    <property type="match status" value="1"/>
</dbReference>
<comment type="subcellular location">
    <subcellularLocation>
        <location evidence="2">Membrane</location>
        <topology evidence="2">Multi-pass membrane protein</topology>
    </subcellularLocation>
</comment>
<protein>
    <submittedName>
        <fullName evidence="16">Putative ferric-chelate reductase 1-like protein</fullName>
    </submittedName>
</protein>
<feature type="transmembrane region" description="Helical" evidence="11">
    <location>
        <begin position="462"/>
        <end position="484"/>
    </location>
</feature>
<dbReference type="InterPro" id="IPR042307">
    <property type="entry name" value="Reeler_sf"/>
</dbReference>
<feature type="domain" description="DOMON" evidence="13">
    <location>
        <begin position="200"/>
        <end position="317"/>
    </location>
</feature>
<dbReference type="InterPro" id="IPR051237">
    <property type="entry name" value="Ferric-chelate_Red/DefProt"/>
</dbReference>
<dbReference type="GO" id="GO:0016020">
    <property type="term" value="C:membrane"/>
    <property type="evidence" value="ECO:0007669"/>
    <property type="project" value="UniProtKB-SubCell"/>
</dbReference>
<dbReference type="STRING" id="407821.A0A087TNM2"/>
<feature type="transmembrane region" description="Helical" evidence="11">
    <location>
        <begin position="399"/>
        <end position="418"/>
    </location>
</feature>
<organism evidence="16 17">
    <name type="scientific">Stegodyphus mimosarum</name>
    <name type="common">African social velvet spider</name>
    <dbReference type="NCBI Taxonomy" id="407821"/>
    <lineage>
        <taxon>Eukaryota</taxon>
        <taxon>Metazoa</taxon>
        <taxon>Ecdysozoa</taxon>
        <taxon>Arthropoda</taxon>
        <taxon>Chelicerata</taxon>
        <taxon>Arachnida</taxon>
        <taxon>Araneae</taxon>
        <taxon>Araneomorphae</taxon>
        <taxon>Entelegynae</taxon>
        <taxon>Eresoidea</taxon>
        <taxon>Eresidae</taxon>
        <taxon>Stegodyphus</taxon>
    </lineage>
</organism>
<dbReference type="OrthoDB" id="6372137at2759"/>
<name>A0A087TNM2_STEMI</name>
<feature type="signal peptide" evidence="12">
    <location>
        <begin position="1"/>
        <end position="19"/>
    </location>
</feature>
<evidence type="ECO:0000256" key="10">
    <source>
        <dbReference type="ARBA" id="ARBA00023180"/>
    </source>
</evidence>
<dbReference type="InterPro" id="IPR002861">
    <property type="entry name" value="Reeler_dom"/>
</dbReference>
<accession>A0A087TNM2</accession>
<keyword evidence="5 11" id="KW-0812">Transmembrane</keyword>
<dbReference type="CDD" id="cd08760">
    <property type="entry name" value="Cyt_b561_FRRS1_like"/>
    <property type="match status" value="1"/>
</dbReference>
<evidence type="ECO:0000256" key="4">
    <source>
        <dbReference type="ARBA" id="ARBA00022448"/>
    </source>
</evidence>
<evidence type="ECO:0000259" key="14">
    <source>
        <dbReference type="PROSITE" id="PS50939"/>
    </source>
</evidence>
<keyword evidence="6" id="KW-0249">Electron transport</keyword>
<feature type="domain" description="Reelin" evidence="15">
    <location>
        <begin position="6"/>
        <end position="174"/>
    </location>
</feature>
<keyword evidence="7 11" id="KW-1133">Transmembrane helix</keyword>
<evidence type="ECO:0000256" key="7">
    <source>
        <dbReference type="ARBA" id="ARBA00022989"/>
    </source>
</evidence>
<dbReference type="CDD" id="cd08544">
    <property type="entry name" value="Reeler"/>
    <property type="match status" value="1"/>
</dbReference>
<evidence type="ECO:0000256" key="6">
    <source>
        <dbReference type="ARBA" id="ARBA00022982"/>
    </source>
</evidence>
<dbReference type="PANTHER" id="PTHR45828">
    <property type="entry name" value="CYTOCHROME B561/FERRIC REDUCTASE TRANSMEMBRANE"/>
    <property type="match status" value="1"/>
</dbReference>
<feature type="non-terminal residue" evidence="16">
    <location>
        <position position="553"/>
    </location>
</feature>
<evidence type="ECO:0000313" key="16">
    <source>
        <dbReference type="EMBL" id="KFM66711.1"/>
    </source>
</evidence>
<evidence type="ECO:0000256" key="5">
    <source>
        <dbReference type="ARBA" id="ARBA00022692"/>
    </source>
</evidence>
<evidence type="ECO:0000256" key="8">
    <source>
        <dbReference type="ARBA" id="ARBA00023004"/>
    </source>
</evidence>
<dbReference type="PANTHER" id="PTHR45828:SF33">
    <property type="entry name" value="DOMON DOMAIN-CONTAINING PROTEIN"/>
    <property type="match status" value="1"/>
</dbReference>
<dbReference type="AlphaFoldDB" id="A0A087TNM2"/>
<keyword evidence="12" id="KW-0732">Signal</keyword>
<keyword evidence="4" id="KW-0813">Transport</keyword>
<dbReference type="PROSITE" id="PS51019">
    <property type="entry name" value="REELIN"/>
    <property type="match status" value="1"/>
</dbReference>
<dbReference type="Proteomes" id="UP000054359">
    <property type="component" value="Unassembled WGS sequence"/>
</dbReference>
<feature type="chain" id="PRO_5001829796" evidence="12">
    <location>
        <begin position="20"/>
        <end position="553"/>
    </location>
</feature>
<evidence type="ECO:0000256" key="1">
    <source>
        <dbReference type="ARBA" id="ARBA00001970"/>
    </source>
</evidence>